<feature type="compositionally biased region" description="Basic and acidic residues" evidence="1">
    <location>
        <begin position="108"/>
        <end position="117"/>
    </location>
</feature>
<dbReference type="AlphaFoldDB" id="A0A9Q1EXE6"/>
<reference evidence="2" key="1">
    <citation type="journal article" date="2023" name="Science">
        <title>Genome structures resolve the early diversification of teleost fishes.</title>
        <authorList>
            <person name="Parey E."/>
            <person name="Louis A."/>
            <person name="Montfort J."/>
            <person name="Bouchez O."/>
            <person name="Roques C."/>
            <person name="Iampietro C."/>
            <person name="Lluch J."/>
            <person name="Castinel A."/>
            <person name="Donnadieu C."/>
            <person name="Desvignes T."/>
            <person name="Floi Bucao C."/>
            <person name="Jouanno E."/>
            <person name="Wen M."/>
            <person name="Mejri S."/>
            <person name="Dirks R."/>
            <person name="Jansen H."/>
            <person name="Henkel C."/>
            <person name="Chen W.J."/>
            <person name="Zahm M."/>
            <person name="Cabau C."/>
            <person name="Klopp C."/>
            <person name="Thompson A.W."/>
            <person name="Robinson-Rechavi M."/>
            <person name="Braasch I."/>
            <person name="Lecointre G."/>
            <person name="Bobe J."/>
            <person name="Postlethwait J.H."/>
            <person name="Berthelot C."/>
            <person name="Roest Crollius H."/>
            <person name="Guiguen Y."/>
        </authorList>
    </citation>
    <scope>NUCLEOTIDE SEQUENCE</scope>
    <source>
        <strain evidence="2">WJC10195</strain>
    </source>
</reference>
<comment type="caution">
    <text evidence="2">The sequence shown here is derived from an EMBL/GenBank/DDBJ whole genome shotgun (WGS) entry which is preliminary data.</text>
</comment>
<protein>
    <submittedName>
        <fullName evidence="2">Uncharacterized protein</fullName>
    </submittedName>
</protein>
<feature type="region of interest" description="Disordered" evidence="1">
    <location>
        <begin position="98"/>
        <end position="117"/>
    </location>
</feature>
<evidence type="ECO:0000256" key="1">
    <source>
        <dbReference type="SAM" id="MobiDB-lite"/>
    </source>
</evidence>
<keyword evidence="3" id="KW-1185">Reference proteome</keyword>
<proteinExistence type="predicted"/>
<dbReference type="EMBL" id="JAINUF010000011">
    <property type="protein sequence ID" value="KAJ8346894.1"/>
    <property type="molecule type" value="Genomic_DNA"/>
</dbReference>
<evidence type="ECO:0000313" key="3">
    <source>
        <dbReference type="Proteomes" id="UP001152622"/>
    </source>
</evidence>
<dbReference type="Proteomes" id="UP001152622">
    <property type="component" value="Chromosome 11"/>
</dbReference>
<accession>A0A9Q1EXE6</accession>
<evidence type="ECO:0000313" key="2">
    <source>
        <dbReference type="EMBL" id="KAJ8346894.1"/>
    </source>
</evidence>
<organism evidence="2 3">
    <name type="scientific">Synaphobranchus kaupii</name>
    <name type="common">Kaup's arrowtooth eel</name>
    <dbReference type="NCBI Taxonomy" id="118154"/>
    <lineage>
        <taxon>Eukaryota</taxon>
        <taxon>Metazoa</taxon>
        <taxon>Chordata</taxon>
        <taxon>Craniata</taxon>
        <taxon>Vertebrata</taxon>
        <taxon>Euteleostomi</taxon>
        <taxon>Actinopterygii</taxon>
        <taxon>Neopterygii</taxon>
        <taxon>Teleostei</taxon>
        <taxon>Anguilliformes</taxon>
        <taxon>Synaphobranchidae</taxon>
        <taxon>Synaphobranchus</taxon>
    </lineage>
</organism>
<gene>
    <name evidence="2" type="ORF">SKAU_G00282950</name>
</gene>
<name>A0A9Q1EXE6_SYNKA</name>
<sequence length="117" mass="13485">MKIYPPSQEPTARMRSKWGLLGRFSRRAENQTLFRRKDVAATKNRLPPTRHPVSRPQKFGPALVALERAVISHRLAWVQCYLGPPALQGVFELNGENNSRKQSWFSHSSEDRREESS</sequence>